<keyword evidence="3" id="KW-1185">Reference proteome</keyword>
<dbReference type="GO" id="GO:0004523">
    <property type="term" value="F:RNA-DNA hybrid ribonuclease activity"/>
    <property type="evidence" value="ECO:0007669"/>
    <property type="project" value="InterPro"/>
</dbReference>
<accession>A0A285U607</accession>
<dbReference type="InterPro" id="IPR012337">
    <property type="entry name" value="RNaseH-like_sf"/>
</dbReference>
<dbReference type="Gene3D" id="3.30.420.10">
    <property type="entry name" value="Ribonuclease H-like superfamily/Ribonuclease H"/>
    <property type="match status" value="1"/>
</dbReference>
<dbReference type="AlphaFoldDB" id="A0A285U607"/>
<dbReference type="CDD" id="cd09279">
    <property type="entry name" value="RNase_HI_like"/>
    <property type="match status" value="1"/>
</dbReference>
<gene>
    <name evidence="2" type="ORF">SAMN05877842_10348</name>
</gene>
<sequence>MNIIELFIEWTYKSKNGTEATFRSEFMPAAHALTIGEDIEKTGRAKNLTYNDQYDTTWLPKEIKKYLKEMETEPHNVKVYFDGGYDVQSQEAGLGVAIYYEQNGKWYRMRRNAPAQGLASNNEAEYAALHLSVVELELLEVHHQKVQFIGDSQVVINQMSGEWPAYEKELASWADRIDEKLKTLGIKPQFELVPRKLNAEADRLATQALQGVDITGQIELQDKYES</sequence>
<dbReference type="PANTHER" id="PTHR46387">
    <property type="entry name" value="POLYNUCLEOTIDYL TRANSFERASE, RIBONUCLEASE H-LIKE SUPERFAMILY PROTEIN"/>
    <property type="match status" value="1"/>
</dbReference>
<dbReference type="InterPro" id="IPR036397">
    <property type="entry name" value="RNaseH_sf"/>
</dbReference>
<dbReference type="Proteomes" id="UP000219252">
    <property type="component" value="Unassembled WGS sequence"/>
</dbReference>
<evidence type="ECO:0000313" key="3">
    <source>
        <dbReference type="Proteomes" id="UP000219252"/>
    </source>
</evidence>
<name>A0A285U607_9BACL</name>
<evidence type="ECO:0000259" key="1">
    <source>
        <dbReference type="PROSITE" id="PS50879"/>
    </source>
</evidence>
<dbReference type="PROSITE" id="PS50879">
    <property type="entry name" value="RNASE_H_1"/>
    <property type="match status" value="1"/>
</dbReference>
<reference evidence="3" key="1">
    <citation type="submission" date="2017-08" db="EMBL/GenBank/DDBJ databases">
        <authorList>
            <person name="Varghese N."/>
            <person name="Submissions S."/>
        </authorList>
    </citation>
    <scope>NUCLEOTIDE SEQUENCE [LARGE SCALE GENOMIC DNA]</scope>
    <source>
        <strain evidence="3">JC23</strain>
    </source>
</reference>
<dbReference type="NCBIfam" id="NF005822">
    <property type="entry name" value="PRK07708.1"/>
    <property type="match status" value="1"/>
</dbReference>
<organism evidence="2 3">
    <name type="scientific">Ureibacillus acetophenoni</name>
    <dbReference type="NCBI Taxonomy" id="614649"/>
    <lineage>
        <taxon>Bacteria</taxon>
        <taxon>Bacillati</taxon>
        <taxon>Bacillota</taxon>
        <taxon>Bacilli</taxon>
        <taxon>Bacillales</taxon>
        <taxon>Caryophanaceae</taxon>
        <taxon>Ureibacillus</taxon>
    </lineage>
</organism>
<dbReference type="SUPFAM" id="SSF53098">
    <property type="entry name" value="Ribonuclease H-like"/>
    <property type="match status" value="1"/>
</dbReference>
<feature type="domain" description="RNase H type-1" evidence="1">
    <location>
        <begin position="73"/>
        <end position="210"/>
    </location>
</feature>
<evidence type="ECO:0000313" key="2">
    <source>
        <dbReference type="EMBL" id="SOC37117.1"/>
    </source>
</evidence>
<dbReference type="GO" id="GO:0003676">
    <property type="term" value="F:nucleic acid binding"/>
    <property type="evidence" value="ECO:0007669"/>
    <property type="project" value="InterPro"/>
</dbReference>
<dbReference type="Pfam" id="PF13456">
    <property type="entry name" value="RVT_3"/>
    <property type="match status" value="1"/>
</dbReference>
<proteinExistence type="predicted"/>
<dbReference type="InterPro" id="IPR002156">
    <property type="entry name" value="RNaseH_domain"/>
</dbReference>
<dbReference type="EMBL" id="OBQC01000003">
    <property type="protein sequence ID" value="SOC37117.1"/>
    <property type="molecule type" value="Genomic_DNA"/>
</dbReference>
<dbReference type="PANTHER" id="PTHR46387:SF2">
    <property type="entry name" value="RIBONUCLEASE HI"/>
    <property type="match status" value="1"/>
</dbReference>
<protein>
    <submittedName>
        <fullName evidence="2">Ribonuclease HI</fullName>
    </submittedName>
</protein>